<proteinExistence type="inferred from homology"/>
<dbReference type="InterPro" id="IPR038377">
    <property type="entry name" value="Na/Glc_symporter_sf"/>
</dbReference>
<feature type="transmembrane region" description="Helical" evidence="14">
    <location>
        <begin position="6"/>
        <end position="26"/>
    </location>
</feature>
<evidence type="ECO:0000256" key="11">
    <source>
        <dbReference type="ARBA" id="ARBA00023201"/>
    </source>
</evidence>
<dbReference type="InterPro" id="IPR050277">
    <property type="entry name" value="Sodium:Solute_Symporter"/>
</dbReference>
<comment type="subcellular location">
    <subcellularLocation>
        <location evidence="1">Cell membrane</location>
        <topology evidence="1">Multi-pass membrane protein</topology>
    </subcellularLocation>
</comment>
<feature type="transmembrane region" description="Helical" evidence="14">
    <location>
        <begin position="181"/>
        <end position="202"/>
    </location>
</feature>
<keyword evidence="7 14" id="KW-1133">Transmembrane helix</keyword>
<keyword evidence="4" id="KW-1003">Cell membrane</keyword>
<keyword evidence="3" id="KW-0813">Transport</keyword>
<dbReference type="PANTHER" id="PTHR48086">
    <property type="entry name" value="SODIUM/PROLINE SYMPORTER-RELATED"/>
    <property type="match status" value="1"/>
</dbReference>
<protein>
    <submittedName>
        <fullName evidence="15">Sodium/pantothenate symporter</fullName>
    </submittedName>
</protein>
<dbReference type="KEGG" id="tpol:Mal48_42670"/>
<feature type="transmembrane region" description="Helical" evidence="14">
    <location>
        <begin position="316"/>
        <end position="343"/>
    </location>
</feature>
<dbReference type="PROSITE" id="PS50283">
    <property type="entry name" value="NA_SOLUT_SYMP_3"/>
    <property type="match status" value="1"/>
</dbReference>
<dbReference type="InterPro" id="IPR001734">
    <property type="entry name" value="Na/solute_symporter"/>
</dbReference>
<feature type="transmembrane region" description="Helical" evidence="14">
    <location>
        <begin position="395"/>
        <end position="413"/>
    </location>
</feature>
<dbReference type="Gene3D" id="1.20.1730.10">
    <property type="entry name" value="Sodium/glucose cotransporter"/>
    <property type="match status" value="1"/>
</dbReference>
<feature type="transmembrane region" description="Helical" evidence="14">
    <location>
        <begin position="222"/>
        <end position="244"/>
    </location>
</feature>
<comment type="similarity">
    <text evidence="2 13">Belongs to the sodium:solute symporter (SSF) (TC 2.A.21) family.</text>
</comment>
<evidence type="ECO:0000313" key="16">
    <source>
        <dbReference type="Proteomes" id="UP000315724"/>
    </source>
</evidence>
<evidence type="ECO:0000256" key="14">
    <source>
        <dbReference type="SAM" id="Phobius"/>
    </source>
</evidence>
<feature type="transmembrane region" description="Helical" evidence="14">
    <location>
        <begin position="116"/>
        <end position="136"/>
    </location>
</feature>
<evidence type="ECO:0000256" key="10">
    <source>
        <dbReference type="ARBA" id="ARBA00023136"/>
    </source>
</evidence>
<comment type="catalytic activity">
    <reaction evidence="12">
        <text>L-proline(in) + Na(+)(in) = L-proline(out) + Na(+)(out)</text>
        <dbReference type="Rhea" id="RHEA:28967"/>
        <dbReference type="ChEBI" id="CHEBI:29101"/>
        <dbReference type="ChEBI" id="CHEBI:60039"/>
    </reaction>
</comment>
<dbReference type="OrthoDB" id="223206at2"/>
<evidence type="ECO:0000256" key="5">
    <source>
        <dbReference type="ARBA" id="ARBA00022692"/>
    </source>
</evidence>
<evidence type="ECO:0000256" key="13">
    <source>
        <dbReference type="RuleBase" id="RU362091"/>
    </source>
</evidence>
<keyword evidence="5 14" id="KW-0812">Transmembrane</keyword>
<keyword evidence="16" id="KW-1185">Reference proteome</keyword>
<dbReference type="RefSeq" id="WP_145203830.1">
    <property type="nucleotide sequence ID" value="NZ_CP036267.1"/>
</dbReference>
<dbReference type="GO" id="GO:0015293">
    <property type="term" value="F:symporter activity"/>
    <property type="evidence" value="ECO:0007669"/>
    <property type="project" value="UniProtKB-KW"/>
</dbReference>
<evidence type="ECO:0000256" key="4">
    <source>
        <dbReference type="ARBA" id="ARBA00022475"/>
    </source>
</evidence>
<feature type="transmembrane region" description="Helical" evidence="14">
    <location>
        <begin position="547"/>
        <end position="569"/>
    </location>
</feature>
<keyword evidence="9" id="KW-0406">Ion transport</keyword>
<organism evidence="15 16">
    <name type="scientific">Thalassoglobus polymorphus</name>
    <dbReference type="NCBI Taxonomy" id="2527994"/>
    <lineage>
        <taxon>Bacteria</taxon>
        <taxon>Pseudomonadati</taxon>
        <taxon>Planctomycetota</taxon>
        <taxon>Planctomycetia</taxon>
        <taxon>Planctomycetales</taxon>
        <taxon>Planctomycetaceae</taxon>
        <taxon>Thalassoglobus</taxon>
    </lineage>
</organism>
<accession>A0A517QTM5</accession>
<feature type="transmembrane region" description="Helical" evidence="14">
    <location>
        <begin position="77"/>
        <end position="96"/>
    </location>
</feature>
<keyword evidence="6" id="KW-0769">Symport</keyword>
<keyword evidence="8" id="KW-0915">Sodium</keyword>
<evidence type="ECO:0000256" key="2">
    <source>
        <dbReference type="ARBA" id="ARBA00006434"/>
    </source>
</evidence>
<feature type="transmembrane region" description="Helical" evidence="14">
    <location>
        <begin position="148"/>
        <end position="169"/>
    </location>
</feature>
<sequence>MNGLAVADWLALGAYLIGVTFLGVWASRQVKSMSDFVMPRKFGKVMMLMHGFGTSTHSDQAVSVASKCYTSGLSGIWYQWMWLFATPFFWLIAPMMRRFRALTTADVFAARYSQSVAILFCVFGLAKFVVTIGNMLKGSGEVIEASTGALISSEASIIVITILFVVYGLAGGLRAAIITDFIQGVLTLLFSFLLLPVVLNAVGGISGMKASFAELTPDKDMLSLVTPGEIGVFYISMIALNSLLSVTVQPHNMGTCGAGRTEVDGAVGFMGGTFLKRICTVAWCLTGLAAYVYYKGNIENPDHVYGTMAAEFLPTLLPGLLGLFLAGLLATVMGSCDSFMISASGLVSENFYRPVFPNQSEHHYLWVARLSGLLVVLAAIAYAYWLSDVIAGLEILWKLNAVMAPAFWLGVFWRGATTAGAWTATFLTAFTWWITGLSSTAIAIAQIPVVESLGIVVEKNSELMITIPWQMLAYLTAGFAGGILVSLFTRKNDPEQLERFYELMRTPVQENEEIETPCRLPSGVTPAPRHVFFPETSLELPIPTWRAISGFLVGWFLVFAIIGSVWWIVS</sequence>
<gene>
    <name evidence="15" type="primary">panF_2</name>
    <name evidence="15" type="ORF">Mal48_42670</name>
</gene>
<feature type="transmembrane region" description="Helical" evidence="14">
    <location>
        <begin position="364"/>
        <end position="383"/>
    </location>
</feature>
<dbReference type="EMBL" id="CP036267">
    <property type="protein sequence ID" value="QDT34994.1"/>
    <property type="molecule type" value="Genomic_DNA"/>
</dbReference>
<keyword evidence="11" id="KW-0739">Sodium transport</keyword>
<dbReference type="AlphaFoldDB" id="A0A517QTM5"/>
<evidence type="ECO:0000256" key="1">
    <source>
        <dbReference type="ARBA" id="ARBA00004651"/>
    </source>
</evidence>
<evidence type="ECO:0000256" key="7">
    <source>
        <dbReference type="ARBA" id="ARBA00022989"/>
    </source>
</evidence>
<dbReference type="GO" id="GO:0005886">
    <property type="term" value="C:plasma membrane"/>
    <property type="evidence" value="ECO:0007669"/>
    <property type="project" value="UniProtKB-SubCell"/>
</dbReference>
<evidence type="ECO:0000256" key="9">
    <source>
        <dbReference type="ARBA" id="ARBA00023065"/>
    </source>
</evidence>
<reference evidence="15 16" key="1">
    <citation type="submission" date="2019-02" db="EMBL/GenBank/DDBJ databases">
        <title>Deep-cultivation of Planctomycetes and their phenomic and genomic characterization uncovers novel biology.</title>
        <authorList>
            <person name="Wiegand S."/>
            <person name="Jogler M."/>
            <person name="Boedeker C."/>
            <person name="Pinto D."/>
            <person name="Vollmers J."/>
            <person name="Rivas-Marin E."/>
            <person name="Kohn T."/>
            <person name="Peeters S.H."/>
            <person name="Heuer A."/>
            <person name="Rast P."/>
            <person name="Oberbeckmann S."/>
            <person name="Bunk B."/>
            <person name="Jeske O."/>
            <person name="Meyerdierks A."/>
            <person name="Storesund J.E."/>
            <person name="Kallscheuer N."/>
            <person name="Luecker S."/>
            <person name="Lage O.M."/>
            <person name="Pohl T."/>
            <person name="Merkel B.J."/>
            <person name="Hornburger P."/>
            <person name="Mueller R.-W."/>
            <person name="Bruemmer F."/>
            <person name="Labrenz M."/>
            <person name="Spormann A.M."/>
            <person name="Op den Camp H."/>
            <person name="Overmann J."/>
            <person name="Amann R."/>
            <person name="Jetten M.S.M."/>
            <person name="Mascher T."/>
            <person name="Medema M.H."/>
            <person name="Devos D.P."/>
            <person name="Kaster A.-K."/>
            <person name="Ovreas L."/>
            <person name="Rohde M."/>
            <person name="Galperin M.Y."/>
            <person name="Jogler C."/>
        </authorList>
    </citation>
    <scope>NUCLEOTIDE SEQUENCE [LARGE SCALE GENOMIC DNA]</scope>
    <source>
        <strain evidence="15 16">Mal48</strain>
    </source>
</reference>
<evidence type="ECO:0000256" key="6">
    <source>
        <dbReference type="ARBA" id="ARBA00022847"/>
    </source>
</evidence>
<dbReference type="GO" id="GO:0006814">
    <property type="term" value="P:sodium ion transport"/>
    <property type="evidence" value="ECO:0007669"/>
    <property type="project" value="UniProtKB-KW"/>
</dbReference>
<feature type="transmembrane region" description="Helical" evidence="14">
    <location>
        <begin position="425"/>
        <end position="447"/>
    </location>
</feature>
<evidence type="ECO:0000256" key="3">
    <source>
        <dbReference type="ARBA" id="ARBA00022448"/>
    </source>
</evidence>
<keyword evidence="10 14" id="KW-0472">Membrane</keyword>
<dbReference type="Proteomes" id="UP000315724">
    <property type="component" value="Chromosome"/>
</dbReference>
<name>A0A517QTM5_9PLAN</name>
<evidence type="ECO:0000256" key="8">
    <source>
        <dbReference type="ARBA" id="ARBA00023053"/>
    </source>
</evidence>
<feature type="transmembrane region" description="Helical" evidence="14">
    <location>
        <begin position="467"/>
        <end position="489"/>
    </location>
</feature>
<evidence type="ECO:0000256" key="12">
    <source>
        <dbReference type="ARBA" id="ARBA00033708"/>
    </source>
</evidence>
<dbReference type="Pfam" id="PF00474">
    <property type="entry name" value="SSF"/>
    <property type="match status" value="1"/>
</dbReference>
<feature type="transmembrane region" description="Helical" evidence="14">
    <location>
        <begin position="278"/>
        <end position="296"/>
    </location>
</feature>
<dbReference type="PANTHER" id="PTHR48086:SF3">
    <property type="entry name" value="SODIUM_PROLINE SYMPORTER"/>
    <property type="match status" value="1"/>
</dbReference>
<evidence type="ECO:0000313" key="15">
    <source>
        <dbReference type="EMBL" id="QDT34994.1"/>
    </source>
</evidence>